<organism evidence="7 8">
    <name type="scientific">Dipteronia sinensis</name>
    <dbReference type="NCBI Taxonomy" id="43782"/>
    <lineage>
        <taxon>Eukaryota</taxon>
        <taxon>Viridiplantae</taxon>
        <taxon>Streptophyta</taxon>
        <taxon>Embryophyta</taxon>
        <taxon>Tracheophyta</taxon>
        <taxon>Spermatophyta</taxon>
        <taxon>Magnoliopsida</taxon>
        <taxon>eudicotyledons</taxon>
        <taxon>Gunneridae</taxon>
        <taxon>Pentapetalae</taxon>
        <taxon>rosids</taxon>
        <taxon>malvids</taxon>
        <taxon>Sapindales</taxon>
        <taxon>Sapindaceae</taxon>
        <taxon>Hippocastanoideae</taxon>
        <taxon>Acereae</taxon>
        <taxon>Dipteronia</taxon>
    </lineage>
</organism>
<dbReference type="InterPro" id="IPR015300">
    <property type="entry name" value="DNA-bd_pseudobarrel_sf"/>
</dbReference>
<proteinExistence type="predicted"/>
<evidence type="ECO:0000313" key="7">
    <source>
        <dbReference type="EMBL" id="KAK3220649.1"/>
    </source>
</evidence>
<evidence type="ECO:0008006" key="9">
    <source>
        <dbReference type="Google" id="ProtNLM"/>
    </source>
</evidence>
<comment type="caution">
    <text evidence="7">The sequence shown here is derived from an EMBL/GenBank/DDBJ whole genome shotgun (WGS) entry which is preliminary data.</text>
</comment>
<keyword evidence="3" id="KW-0238">DNA-binding</keyword>
<dbReference type="Proteomes" id="UP001281410">
    <property type="component" value="Unassembled WGS sequence"/>
</dbReference>
<evidence type="ECO:0000256" key="6">
    <source>
        <dbReference type="SAM" id="MobiDB-lite"/>
    </source>
</evidence>
<accession>A0AAE0ANE3</accession>
<sequence length="372" mass="42478">MAPQNSQSVILFGRDISQEPQEGGSSGGGGGSGGSSGGGQGCSSTSLQQQQKPEKEKSHINEGCSSTVVQNCVAMENNNNNLTKRKRPVEDVVHDNDHQQRSDATSELTQQQNHRDRDRDRIFLINKTRKLPHEASGASSSSSSKNTTQKFINEILKKNGVYSSNNNNNSNQTVVVVVPRREQNFFVESSMNRTQQQQQRLQRQRQVENMRWVAMRIRSFRNYTPEEEEEERRRGVTTWLQLYPDPWKIKKKLKMSDLGGLSRFLIPANLVDNHVKPFMVRAGLFDKVIETSSDGLRVFVWDVETESEHKMVFKRWNSSGSFILSGSWCPEFVHRRDLKEGDEVGFLWDPYSSRFLFRVLSRALNPHPNPIH</sequence>
<feature type="compositionally biased region" description="Low complexity" evidence="6">
    <location>
        <begin position="42"/>
        <end position="51"/>
    </location>
</feature>
<gene>
    <name evidence="7" type="ORF">Dsin_014619</name>
</gene>
<dbReference type="InterPro" id="IPR051442">
    <property type="entry name" value="B3_domain"/>
</dbReference>
<evidence type="ECO:0000256" key="4">
    <source>
        <dbReference type="ARBA" id="ARBA00023163"/>
    </source>
</evidence>
<feature type="compositionally biased region" description="Basic and acidic residues" evidence="6">
    <location>
        <begin position="113"/>
        <end position="122"/>
    </location>
</feature>
<dbReference type="PANTHER" id="PTHR34269:SF11">
    <property type="entry name" value="B3 DOMAIN PROTEIN"/>
    <property type="match status" value="1"/>
</dbReference>
<dbReference type="GO" id="GO:0005634">
    <property type="term" value="C:nucleus"/>
    <property type="evidence" value="ECO:0007669"/>
    <property type="project" value="UniProtKB-SubCell"/>
</dbReference>
<feature type="compositionally biased region" description="Polar residues" evidence="6">
    <location>
        <begin position="102"/>
        <end position="112"/>
    </location>
</feature>
<feature type="compositionally biased region" description="Gly residues" evidence="6">
    <location>
        <begin position="24"/>
        <end position="41"/>
    </location>
</feature>
<dbReference type="SUPFAM" id="SSF101936">
    <property type="entry name" value="DNA-binding pseudobarrel domain"/>
    <property type="match status" value="1"/>
</dbReference>
<feature type="compositionally biased region" description="Low complexity" evidence="6">
    <location>
        <begin position="135"/>
        <end position="144"/>
    </location>
</feature>
<keyword evidence="2" id="KW-0805">Transcription regulation</keyword>
<feature type="region of interest" description="Disordered" evidence="6">
    <location>
        <begin position="1"/>
        <end position="62"/>
    </location>
</feature>
<evidence type="ECO:0000256" key="1">
    <source>
        <dbReference type="ARBA" id="ARBA00004123"/>
    </source>
</evidence>
<keyword evidence="4" id="KW-0804">Transcription</keyword>
<dbReference type="AlphaFoldDB" id="A0AAE0ANE3"/>
<comment type="subcellular location">
    <subcellularLocation>
        <location evidence="1">Nucleus</location>
    </subcellularLocation>
</comment>
<evidence type="ECO:0000256" key="3">
    <source>
        <dbReference type="ARBA" id="ARBA00023125"/>
    </source>
</evidence>
<evidence type="ECO:0000256" key="2">
    <source>
        <dbReference type="ARBA" id="ARBA00023015"/>
    </source>
</evidence>
<protein>
    <recommendedName>
        <fullName evidence="9">TF-B3 domain-containing protein</fullName>
    </recommendedName>
</protein>
<dbReference type="InterPro" id="IPR003340">
    <property type="entry name" value="B3_DNA-bd"/>
</dbReference>
<keyword evidence="8" id="KW-1185">Reference proteome</keyword>
<dbReference type="Gene3D" id="2.40.330.10">
    <property type="entry name" value="DNA-binding pseudobarrel domain"/>
    <property type="match status" value="1"/>
</dbReference>
<name>A0AAE0ANE3_9ROSI</name>
<keyword evidence="5" id="KW-0539">Nucleus</keyword>
<dbReference type="PANTHER" id="PTHR34269">
    <property type="entry name" value="TRANSCRIPTION FACTOR B3-DOMAIN FAMILY-RELATED"/>
    <property type="match status" value="1"/>
</dbReference>
<evidence type="ECO:0000256" key="5">
    <source>
        <dbReference type="ARBA" id="ARBA00023242"/>
    </source>
</evidence>
<dbReference type="GO" id="GO:0003677">
    <property type="term" value="F:DNA binding"/>
    <property type="evidence" value="ECO:0007669"/>
    <property type="project" value="UniProtKB-KW"/>
</dbReference>
<reference evidence="7" key="1">
    <citation type="journal article" date="2023" name="Plant J.">
        <title>Genome sequences and population genomics provide insights into the demographic history, inbreeding, and mutation load of two 'living fossil' tree species of Dipteronia.</title>
        <authorList>
            <person name="Feng Y."/>
            <person name="Comes H.P."/>
            <person name="Chen J."/>
            <person name="Zhu S."/>
            <person name="Lu R."/>
            <person name="Zhang X."/>
            <person name="Li P."/>
            <person name="Qiu J."/>
            <person name="Olsen K.M."/>
            <person name="Qiu Y."/>
        </authorList>
    </citation>
    <scope>NUCLEOTIDE SEQUENCE</scope>
    <source>
        <strain evidence="7">NBL</strain>
    </source>
</reference>
<evidence type="ECO:0000313" key="8">
    <source>
        <dbReference type="Proteomes" id="UP001281410"/>
    </source>
</evidence>
<dbReference type="CDD" id="cd10017">
    <property type="entry name" value="B3_DNA"/>
    <property type="match status" value="1"/>
</dbReference>
<feature type="region of interest" description="Disordered" evidence="6">
    <location>
        <begin position="94"/>
        <end position="147"/>
    </location>
</feature>
<dbReference type="EMBL" id="JANJYJ010000004">
    <property type="protein sequence ID" value="KAK3220649.1"/>
    <property type="molecule type" value="Genomic_DNA"/>
</dbReference>